<feature type="domain" description="FAD-binding FR-type" evidence="7">
    <location>
        <begin position="316"/>
        <end position="430"/>
    </location>
</feature>
<evidence type="ECO:0000256" key="1">
    <source>
        <dbReference type="ARBA" id="ARBA00004141"/>
    </source>
</evidence>
<dbReference type="InterPro" id="IPR013130">
    <property type="entry name" value="Fe3_Rdtase_TM_dom"/>
</dbReference>
<dbReference type="OrthoDB" id="167398at2759"/>
<dbReference type="InterPro" id="IPR017938">
    <property type="entry name" value="Riboflavin_synthase-like_b-brl"/>
</dbReference>
<dbReference type="Pfam" id="PF08030">
    <property type="entry name" value="NAD_binding_6"/>
    <property type="match status" value="1"/>
</dbReference>
<proteinExistence type="predicted"/>
<dbReference type="InterPro" id="IPR013112">
    <property type="entry name" value="FAD-bd_8"/>
</dbReference>
<dbReference type="SFLD" id="SFLDG01168">
    <property type="entry name" value="Ferric_reductase_subgroup_(FRE"/>
    <property type="match status" value="1"/>
</dbReference>
<sequence>MAKYMAQAAIALQVLMVLACVAWYMFWFTLPILDARNWIRSILDPKANVDFLGIRGSIWLNQIFVWILVAVLAYPVIELRKRIKAAKTNPKSEEKPKISIWQQPIILKGPLGMLTLADVIFISIIVFLTVWYTVKNCVDRAKLIDAAKQKPGAHSRSSQKLEYVGIYLGKAAEIPMTLLWIPVSRASPLLRVSGIPFERAVKYHIWLGSSCIWLLIAHGVVFFGYYPMIHDVSGLWSWKTRGIAVFPGIISLAAGVLMLATAFEKVRREMFNLFFITHQLYLVFLLFFLFHCQSQMVYVVIPVLLFFLDRFMRMVQSRKAVDVLSTRLLPSGAIELKFAKPANLEYNALSFLYVLFPTVSKIEWHPFSVASSPLDGSNQICIYIKPLGGYTKNLHDALVESKAHKEAGKIKCPFGFKLSVEGPYGDETDFYLKKKSLILVAGGIGVTPFLAILRDVLHRHRLQQEDVPTSIKLIFCVRSARDICLLDTLNPEDILPGYEQRVQISVHVFITSKEEVLKDGELESMEGVVPYESYRNTRTDERALSFYGHPIDEVQAMSAMAAAGDTKWVAATVFATVMGYVIIWGLFNQFIGGHYTNYVRALLYCVAMFLAVCGCGGAVMYFWDRSLKNTNLKGSTQDLVNSMPPSPVKDGHALQAGGDLESLGASPRTAWRGDVTLGRRPDWQGMFGEFAELYRGKNVGVLVSGGSKMQEDVAARCKHHNSLQGSEVAFHYHSVSFEL</sequence>
<feature type="transmembrane region" description="Helical" evidence="6">
    <location>
        <begin position="12"/>
        <end position="33"/>
    </location>
</feature>
<dbReference type="SFLD" id="SFLDS00052">
    <property type="entry name" value="Ferric_Reductase_Domain"/>
    <property type="match status" value="1"/>
</dbReference>
<keyword evidence="9" id="KW-1185">Reference proteome</keyword>
<dbReference type="Pfam" id="PF01794">
    <property type="entry name" value="Ferric_reduct"/>
    <property type="match status" value="1"/>
</dbReference>
<feature type="transmembrane region" description="Helical" evidence="6">
    <location>
        <begin position="243"/>
        <end position="263"/>
    </location>
</feature>
<dbReference type="CDD" id="cd06186">
    <property type="entry name" value="NOX_Duox_like_FAD_NADP"/>
    <property type="match status" value="1"/>
</dbReference>
<dbReference type="PROSITE" id="PS51257">
    <property type="entry name" value="PROKAR_LIPOPROTEIN"/>
    <property type="match status" value="1"/>
</dbReference>
<dbReference type="Gene3D" id="3.40.50.80">
    <property type="entry name" value="Nucleotide-binding domain of ferredoxin-NADP reductase (FNR) module"/>
    <property type="match status" value="2"/>
</dbReference>
<feature type="transmembrane region" description="Helical" evidence="6">
    <location>
        <begin position="270"/>
        <end position="290"/>
    </location>
</feature>
<accession>A0A2R6WGP4</accession>
<dbReference type="Pfam" id="PF08022">
    <property type="entry name" value="FAD_binding_8"/>
    <property type="match status" value="1"/>
</dbReference>
<dbReference type="SUPFAM" id="SSF52343">
    <property type="entry name" value="Ferredoxin reductase-like, C-terminal NADP-linked domain"/>
    <property type="match status" value="1"/>
</dbReference>
<evidence type="ECO:0000256" key="3">
    <source>
        <dbReference type="ARBA" id="ARBA00022989"/>
    </source>
</evidence>
<dbReference type="EMBL" id="KZ772765">
    <property type="protein sequence ID" value="PTQ33026.1"/>
    <property type="molecule type" value="Genomic_DNA"/>
</dbReference>
<dbReference type="GO" id="GO:0016491">
    <property type="term" value="F:oxidoreductase activity"/>
    <property type="evidence" value="ECO:0007669"/>
    <property type="project" value="UniProtKB-KW"/>
</dbReference>
<dbReference type="InterPro" id="IPR039261">
    <property type="entry name" value="FNR_nucleotide-bd"/>
</dbReference>
<dbReference type="InterPro" id="IPR050369">
    <property type="entry name" value="RBOH/FRE"/>
</dbReference>
<protein>
    <recommendedName>
        <fullName evidence="7">FAD-binding FR-type domain-containing protein</fullName>
    </recommendedName>
</protein>
<name>A0A2R6WGP4_MARPO</name>
<dbReference type="SUPFAM" id="SSF63380">
    <property type="entry name" value="Riboflavin synthase domain-like"/>
    <property type="match status" value="1"/>
</dbReference>
<dbReference type="PROSITE" id="PS51384">
    <property type="entry name" value="FAD_FR"/>
    <property type="match status" value="1"/>
</dbReference>
<dbReference type="Proteomes" id="UP000244005">
    <property type="component" value="Unassembled WGS sequence"/>
</dbReference>
<dbReference type="Gramene" id="Mp5g11680.1">
    <property type="protein sequence ID" value="Mp5g11680.1.cds"/>
    <property type="gene ID" value="Mp5g11680"/>
</dbReference>
<evidence type="ECO:0000256" key="4">
    <source>
        <dbReference type="ARBA" id="ARBA00023002"/>
    </source>
</evidence>
<feature type="transmembrane region" description="Helical" evidence="6">
    <location>
        <begin position="203"/>
        <end position="223"/>
    </location>
</feature>
<dbReference type="InterPro" id="IPR013121">
    <property type="entry name" value="Fe_red_NAD-bd_6"/>
</dbReference>
<keyword evidence="5 6" id="KW-0472">Membrane</keyword>
<dbReference type="PANTHER" id="PTHR11972">
    <property type="entry name" value="NADPH OXIDASE"/>
    <property type="match status" value="1"/>
</dbReference>
<keyword evidence="2 6" id="KW-0812">Transmembrane</keyword>
<keyword evidence="4" id="KW-0560">Oxidoreductase</keyword>
<feature type="transmembrane region" description="Helical" evidence="6">
    <location>
        <begin position="568"/>
        <end position="587"/>
    </location>
</feature>
<feature type="transmembrane region" description="Helical" evidence="6">
    <location>
        <begin position="599"/>
        <end position="623"/>
    </location>
</feature>
<dbReference type="InterPro" id="IPR017927">
    <property type="entry name" value="FAD-bd_FR_type"/>
</dbReference>
<organism evidence="8 9">
    <name type="scientific">Marchantia polymorpha</name>
    <name type="common">Common liverwort</name>
    <name type="synonym">Marchantia aquatica</name>
    <dbReference type="NCBI Taxonomy" id="3197"/>
    <lineage>
        <taxon>Eukaryota</taxon>
        <taxon>Viridiplantae</taxon>
        <taxon>Streptophyta</taxon>
        <taxon>Embryophyta</taxon>
        <taxon>Marchantiophyta</taxon>
        <taxon>Marchantiopsida</taxon>
        <taxon>Marchantiidae</taxon>
        <taxon>Marchantiales</taxon>
        <taxon>Marchantiaceae</taxon>
        <taxon>Marchantia</taxon>
    </lineage>
</organism>
<evidence type="ECO:0000313" key="8">
    <source>
        <dbReference type="EMBL" id="PTQ33026.1"/>
    </source>
</evidence>
<keyword evidence="3 6" id="KW-1133">Transmembrane helix</keyword>
<evidence type="ECO:0000256" key="6">
    <source>
        <dbReference type="SAM" id="Phobius"/>
    </source>
</evidence>
<evidence type="ECO:0000256" key="5">
    <source>
        <dbReference type="ARBA" id="ARBA00023136"/>
    </source>
</evidence>
<reference evidence="9" key="1">
    <citation type="journal article" date="2017" name="Cell">
        <title>Insights into land plant evolution garnered from the Marchantia polymorpha genome.</title>
        <authorList>
            <person name="Bowman J.L."/>
            <person name="Kohchi T."/>
            <person name="Yamato K.T."/>
            <person name="Jenkins J."/>
            <person name="Shu S."/>
            <person name="Ishizaki K."/>
            <person name="Yamaoka S."/>
            <person name="Nishihama R."/>
            <person name="Nakamura Y."/>
            <person name="Berger F."/>
            <person name="Adam C."/>
            <person name="Aki S.S."/>
            <person name="Althoff F."/>
            <person name="Araki T."/>
            <person name="Arteaga-Vazquez M.A."/>
            <person name="Balasubrmanian S."/>
            <person name="Barry K."/>
            <person name="Bauer D."/>
            <person name="Boehm C.R."/>
            <person name="Briginshaw L."/>
            <person name="Caballero-Perez J."/>
            <person name="Catarino B."/>
            <person name="Chen F."/>
            <person name="Chiyoda S."/>
            <person name="Chovatia M."/>
            <person name="Davies K.M."/>
            <person name="Delmans M."/>
            <person name="Demura T."/>
            <person name="Dierschke T."/>
            <person name="Dolan L."/>
            <person name="Dorantes-Acosta A.E."/>
            <person name="Eklund D.M."/>
            <person name="Florent S.N."/>
            <person name="Flores-Sandoval E."/>
            <person name="Fujiyama A."/>
            <person name="Fukuzawa H."/>
            <person name="Galik B."/>
            <person name="Grimanelli D."/>
            <person name="Grimwood J."/>
            <person name="Grossniklaus U."/>
            <person name="Hamada T."/>
            <person name="Haseloff J."/>
            <person name="Hetherington A.J."/>
            <person name="Higo A."/>
            <person name="Hirakawa Y."/>
            <person name="Hundley H.N."/>
            <person name="Ikeda Y."/>
            <person name="Inoue K."/>
            <person name="Inoue S.I."/>
            <person name="Ishida S."/>
            <person name="Jia Q."/>
            <person name="Kakita M."/>
            <person name="Kanazawa T."/>
            <person name="Kawai Y."/>
            <person name="Kawashima T."/>
            <person name="Kennedy M."/>
            <person name="Kinose K."/>
            <person name="Kinoshita T."/>
            <person name="Kohara Y."/>
            <person name="Koide E."/>
            <person name="Komatsu K."/>
            <person name="Kopischke S."/>
            <person name="Kubo M."/>
            <person name="Kyozuka J."/>
            <person name="Lagercrantz U."/>
            <person name="Lin S.S."/>
            <person name="Lindquist E."/>
            <person name="Lipzen A.M."/>
            <person name="Lu C.W."/>
            <person name="De Luna E."/>
            <person name="Martienssen R.A."/>
            <person name="Minamino N."/>
            <person name="Mizutani M."/>
            <person name="Mizutani M."/>
            <person name="Mochizuki N."/>
            <person name="Monte I."/>
            <person name="Mosher R."/>
            <person name="Nagasaki H."/>
            <person name="Nakagami H."/>
            <person name="Naramoto S."/>
            <person name="Nishitani K."/>
            <person name="Ohtani M."/>
            <person name="Okamoto T."/>
            <person name="Okumura M."/>
            <person name="Phillips J."/>
            <person name="Pollak B."/>
            <person name="Reinders A."/>
            <person name="Rovekamp M."/>
            <person name="Sano R."/>
            <person name="Sawa S."/>
            <person name="Schmid M.W."/>
            <person name="Shirakawa M."/>
            <person name="Solano R."/>
            <person name="Spunde A."/>
            <person name="Suetsugu N."/>
            <person name="Sugano S."/>
            <person name="Sugiyama A."/>
            <person name="Sun R."/>
            <person name="Suzuki Y."/>
            <person name="Takenaka M."/>
            <person name="Takezawa D."/>
            <person name="Tomogane H."/>
            <person name="Tsuzuki M."/>
            <person name="Ueda T."/>
            <person name="Umeda M."/>
            <person name="Ward J.M."/>
            <person name="Watanabe Y."/>
            <person name="Yazaki K."/>
            <person name="Yokoyama R."/>
            <person name="Yoshitake Y."/>
            <person name="Yotsui I."/>
            <person name="Zachgo S."/>
            <person name="Schmutz J."/>
        </authorList>
    </citation>
    <scope>NUCLEOTIDE SEQUENCE [LARGE SCALE GENOMIC DNA]</scope>
    <source>
        <strain evidence="9">Tak-1</strain>
    </source>
</reference>
<comment type="subcellular location">
    <subcellularLocation>
        <location evidence="1">Membrane</location>
        <topology evidence="1">Multi-pass membrane protein</topology>
    </subcellularLocation>
</comment>
<dbReference type="GO" id="GO:0005886">
    <property type="term" value="C:plasma membrane"/>
    <property type="evidence" value="ECO:0000318"/>
    <property type="project" value="GO_Central"/>
</dbReference>
<dbReference type="AlphaFoldDB" id="A0A2R6WGP4"/>
<gene>
    <name evidence="8" type="ORF">MARPO_0093s0090</name>
</gene>
<feature type="transmembrane region" description="Helical" evidence="6">
    <location>
        <begin position="111"/>
        <end position="134"/>
    </location>
</feature>
<dbReference type="PANTHER" id="PTHR11972:SF194">
    <property type="entry name" value="FAD-BINDING FR-TYPE DOMAIN-CONTAINING PROTEIN"/>
    <property type="match status" value="1"/>
</dbReference>
<evidence type="ECO:0000256" key="2">
    <source>
        <dbReference type="ARBA" id="ARBA00022692"/>
    </source>
</evidence>
<evidence type="ECO:0000259" key="7">
    <source>
        <dbReference type="PROSITE" id="PS51384"/>
    </source>
</evidence>
<evidence type="ECO:0000313" key="9">
    <source>
        <dbReference type="Proteomes" id="UP000244005"/>
    </source>
</evidence>
<feature type="transmembrane region" description="Helical" evidence="6">
    <location>
        <begin position="296"/>
        <end position="312"/>
    </location>
</feature>
<feature type="transmembrane region" description="Helical" evidence="6">
    <location>
        <begin position="58"/>
        <end position="77"/>
    </location>
</feature>